<dbReference type="EMBL" id="CAMXCT010006610">
    <property type="protein sequence ID" value="CAI4016910.1"/>
    <property type="molecule type" value="Genomic_DNA"/>
</dbReference>
<evidence type="ECO:0000313" key="4">
    <source>
        <dbReference type="Proteomes" id="UP001152797"/>
    </source>
</evidence>
<reference evidence="2" key="1">
    <citation type="submission" date="2022-10" db="EMBL/GenBank/DDBJ databases">
        <authorList>
            <person name="Chen Y."/>
            <person name="Dougan E. K."/>
            <person name="Chan C."/>
            <person name="Rhodes N."/>
            <person name="Thang M."/>
        </authorList>
    </citation>
    <scope>NUCLEOTIDE SEQUENCE</scope>
</reference>
<feature type="transmembrane region" description="Helical" evidence="1">
    <location>
        <begin position="6"/>
        <end position="25"/>
    </location>
</feature>
<keyword evidence="1" id="KW-0472">Membrane</keyword>
<evidence type="ECO:0000256" key="1">
    <source>
        <dbReference type="SAM" id="Phobius"/>
    </source>
</evidence>
<name>A0A9P1DV68_9DINO</name>
<dbReference type="Proteomes" id="UP001152797">
    <property type="component" value="Unassembled WGS sequence"/>
</dbReference>
<dbReference type="AlphaFoldDB" id="A0A9P1DV68"/>
<evidence type="ECO:0000313" key="2">
    <source>
        <dbReference type="EMBL" id="CAI4016910.1"/>
    </source>
</evidence>
<keyword evidence="4" id="KW-1185">Reference proteome</keyword>
<evidence type="ECO:0000313" key="3">
    <source>
        <dbReference type="EMBL" id="CAL1170285.1"/>
    </source>
</evidence>
<sequence>MDGTTIVILLFVMLCVGGVGAYVYYVNMKMEEAGMGQKNISGKKKIRKKDKTSWSING</sequence>
<protein>
    <submittedName>
        <fullName evidence="2">Uncharacterized protein</fullName>
    </submittedName>
</protein>
<dbReference type="EMBL" id="CAMXCT020006610">
    <property type="protein sequence ID" value="CAL1170285.1"/>
    <property type="molecule type" value="Genomic_DNA"/>
</dbReference>
<keyword evidence="1" id="KW-0812">Transmembrane</keyword>
<comment type="caution">
    <text evidence="2">The sequence shown here is derived from an EMBL/GenBank/DDBJ whole genome shotgun (WGS) entry which is preliminary data.</text>
</comment>
<dbReference type="EMBL" id="CAMXCT030006610">
    <property type="protein sequence ID" value="CAL4804222.1"/>
    <property type="molecule type" value="Genomic_DNA"/>
</dbReference>
<proteinExistence type="predicted"/>
<organism evidence="2">
    <name type="scientific">Cladocopium goreaui</name>
    <dbReference type="NCBI Taxonomy" id="2562237"/>
    <lineage>
        <taxon>Eukaryota</taxon>
        <taxon>Sar</taxon>
        <taxon>Alveolata</taxon>
        <taxon>Dinophyceae</taxon>
        <taxon>Suessiales</taxon>
        <taxon>Symbiodiniaceae</taxon>
        <taxon>Cladocopium</taxon>
    </lineage>
</organism>
<accession>A0A9P1DV68</accession>
<gene>
    <name evidence="2" type="ORF">C1SCF055_LOCUS41599</name>
</gene>
<reference evidence="3" key="2">
    <citation type="submission" date="2024-04" db="EMBL/GenBank/DDBJ databases">
        <authorList>
            <person name="Chen Y."/>
            <person name="Shah S."/>
            <person name="Dougan E. K."/>
            <person name="Thang M."/>
            <person name="Chan C."/>
        </authorList>
    </citation>
    <scope>NUCLEOTIDE SEQUENCE [LARGE SCALE GENOMIC DNA]</scope>
</reference>
<keyword evidence="1" id="KW-1133">Transmembrane helix</keyword>